<dbReference type="EMBL" id="DXHQ01000102">
    <property type="protein sequence ID" value="HIW09488.1"/>
    <property type="molecule type" value="Genomic_DNA"/>
</dbReference>
<dbReference type="AlphaFoldDB" id="A0A9D1QAG9"/>
<organism evidence="1 2">
    <name type="scientific">Candidatus Faecalibacterium intestinigallinarum</name>
    <dbReference type="NCBI Taxonomy" id="2838581"/>
    <lineage>
        <taxon>Bacteria</taxon>
        <taxon>Bacillati</taxon>
        <taxon>Bacillota</taxon>
        <taxon>Clostridia</taxon>
        <taxon>Eubacteriales</taxon>
        <taxon>Oscillospiraceae</taxon>
        <taxon>Faecalibacterium</taxon>
    </lineage>
</organism>
<comment type="caution">
    <text evidence="1">The sequence shown here is derived from an EMBL/GenBank/DDBJ whole genome shotgun (WGS) entry which is preliminary data.</text>
</comment>
<evidence type="ECO:0000313" key="1">
    <source>
        <dbReference type="EMBL" id="HIW09488.1"/>
    </source>
</evidence>
<protein>
    <submittedName>
        <fullName evidence="1">Uncharacterized protein</fullName>
    </submittedName>
</protein>
<dbReference type="Proteomes" id="UP000823933">
    <property type="component" value="Unassembled WGS sequence"/>
</dbReference>
<reference evidence="1" key="1">
    <citation type="journal article" date="2021" name="PeerJ">
        <title>Extensive microbial diversity within the chicken gut microbiome revealed by metagenomics and culture.</title>
        <authorList>
            <person name="Gilroy R."/>
            <person name="Ravi A."/>
            <person name="Getino M."/>
            <person name="Pursley I."/>
            <person name="Horton D.L."/>
            <person name="Alikhan N.F."/>
            <person name="Baker D."/>
            <person name="Gharbi K."/>
            <person name="Hall N."/>
            <person name="Watson M."/>
            <person name="Adriaenssens E.M."/>
            <person name="Foster-Nyarko E."/>
            <person name="Jarju S."/>
            <person name="Secka A."/>
            <person name="Antonio M."/>
            <person name="Oren A."/>
            <person name="Chaudhuri R.R."/>
            <person name="La Ragione R."/>
            <person name="Hildebrand F."/>
            <person name="Pallen M.J."/>
        </authorList>
    </citation>
    <scope>NUCLEOTIDE SEQUENCE</scope>
    <source>
        <strain evidence="1">ChiHcolR34-3080</strain>
    </source>
</reference>
<gene>
    <name evidence="1" type="ORF">H9890_08840</name>
</gene>
<reference evidence="1" key="2">
    <citation type="submission" date="2021-04" db="EMBL/GenBank/DDBJ databases">
        <authorList>
            <person name="Gilroy R."/>
        </authorList>
    </citation>
    <scope>NUCLEOTIDE SEQUENCE</scope>
    <source>
        <strain evidence="1">ChiHcolR34-3080</strain>
    </source>
</reference>
<sequence>MATSTFERKIEITDPESVKKLMDVMAKDAPKTPFSDHPYTAQERERSLRLFRQCLSRSKT</sequence>
<evidence type="ECO:0000313" key="2">
    <source>
        <dbReference type="Proteomes" id="UP000823933"/>
    </source>
</evidence>
<accession>A0A9D1QAG9</accession>
<name>A0A9D1QAG9_9FIRM</name>
<proteinExistence type="predicted"/>